<keyword evidence="4" id="KW-0676">Redox-active center</keyword>
<comment type="subcellular location">
    <subcellularLocation>
        <location evidence="1">Cell envelope</location>
    </subcellularLocation>
</comment>
<dbReference type="Proteomes" id="UP000308528">
    <property type="component" value="Unassembled WGS sequence"/>
</dbReference>
<dbReference type="Gene3D" id="3.40.30.10">
    <property type="entry name" value="Glutaredoxin"/>
    <property type="match status" value="1"/>
</dbReference>
<dbReference type="GO" id="GO:0030313">
    <property type="term" value="C:cell envelope"/>
    <property type="evidence" value="ECO:0007669"/>
    <property type="project" value="UniProtKB-SubCell"/>
</dbReference>
<dbReference type="GO" id="GO:0017004">
    <property type="term" value="P:cytochrome complex assembly"/>
    <property type="evidence" value="ECO:0007669"/>
    <property type="project" value="UniProtKB-KW"/>
</dbReference>
<evidence type="ECO:0000256" key="3">
    <source>
        <dbReference type="ARBA" id="ARBA00023157"/>
    </source>
</evidence>
<dbReference type="Pfam" id="PF14289">
    <property type="entry name" value="DUF4369"/>
    <property type="match status" value="1"/>
</dbReference>
<proteinExistence type="predicted"/>
<dbReference type="InterPro" id="IPR013740">
    <property type="entry name" value="Redoxin"/>
</dbReference>
<evidence type="ECO:0000259" key="5">
    <source>
        <dbReference type="PROSITE" id="PS51352"/>
    </source>
</evidence>
<organism evidence="6 7">
    <name type="scientific">Neolewinella litorea</name>
    <dbReference type="NCBI Taxonomy" id="2562452"/>
    <lineage>
        <taxon>Bacteria</taxon>
        <taxon>Pseudomonadati</taxon>
        <taxon>Bacteroidota</taxon>
        <taxon>Saprospiria</taxon>
        <taxon>Saprospirales</taxon>
        <taxon>Lewinellaceae</taxon>
        <taxon>Neolewinella</taxon>
    </lineage>
</organism>
<evidence type="ECO:0000313" key="7">
    <source>
        <dbReference type="Proteomes" id="UP000308528"/>
    </source>
</evidence>
<dbReference type="PROSITE" id="PS51352">
    <property type="entry name" value="THIOREDOXIN_2"/>
    <property type="match status" value="1"/>
</dbReference>
<keyword evidence="7" id="KW-1185">Reference proteome</keyword>
<dbReference type="CDD" id="cd02966">
    <property type="entry name" value="TlpA_like_family"/>
    <property type="match status" value="1"/>
</dbReference>
<feature type="domain" description="Thioredoxin" evidence="5">
    <location>
        <begin position="214"/>
        <end position="346"/>
    </location>
</feature>
<dbReference type="InterPro" id="IPR025380">
    <property type="entry name" value="DUF4369"/>
</dbReference>
<dbReference type="PANTHER" id="PTHR42852">
    <property type="entry name" value="THIOL:DISULFIDE INTERCHANGE PROTEIN DSBE"/>
    <property type="match status" value="1"/>
</dbReference>
<dbReference type="RefSeq" id="WP_136457321.1">
    <property type="nucleotide sequence ID" value="NZ_SRSF01000002.1"/>
</dbReference>
<dbReference type="InterPro" id="IPR050553">
    <property type="entry name" value="Thioredoxin_ResA/DsbE_sf"/>
</dbReference>
<protein>
    <submittedName>
        <fullName evidence="6">AhpC/TSA family protein</fullName>
    </submittedName>
</protein>
<dbReference type="EMBL" id="SRSF01000002">
    <property type="protein sequence ID" value="THH40247.1"/>
    <property type="molecule type" value="Genomic_DNA"/>
</dbReference>
<dbReference type="PANTHER" id="PTHR42852:SF6">
    <property type="entry name" value="THIOL:DISULFIDE INTERCHANGE PROTEIN DSBE"/>
    <property type="match status" value="1"/>
</dbReference>
<keyword evidence="3" id="KW-1015">Disulfide bond</keyword>
<accession>A0A4S4NMS1</accession>
<sequence length="346" mass="38798">MRAPIFISLLALPITSCISTEGEEYTNKSFYINGEVSGSYSDWIYLFYEDVKDSIRVKDGQFFFTGKLDHPVQASIVLAGTSTLTRIYLDGGDKVEVTADYQLQGEEPSTVNTLQNVIISGSASQNLYTSMRTRYIELSKADSTGQQVYELMAHLIDSTGSHPAVGTQLASAAISPDGLTAAHLDSLYTRFDTTRMDAQAKQVYAVGMANRIRYTIGDTFPDIPIQRPDGTPAYLSELRGLHVYVDFWASWCTPCRQQHPRLWEIADKIANSSLAIVSISIDQDREKWLRASEEDNVSWSSYWDAEHRLEEDMIIKAIPKSYVLNEYGIIVAIDPEIEDYHGWTGL</sequence>
<dbReference type="OrthoDB" id="9794348at2"/>
<gene>
    <name evidence="6" type="ORF">E4021_05780</name>
</gene>
<evidence type="ECO:0000256" key="4">
    <source>
        <dbReference type="ARBA" id="ARBA00023284"/>
    </source>
</evidence>
<keyword evidence="2" id="KW-0201">Cytochrome c-type biogenesis</keyword>
<dbReference type="InterPro" id="IPR013766">
    <property type="entry name" value="Thioredoxin_domain"/>
</dbReference>
<dbReference type="Pfam" id="PF08534">
    <property type="entry name" value="Redoxin"/>
    <property type="match status" value="1"/>
</dbReference>
<evidence type="ECO:0000256" key="1">
    <source>
        <dbReference type="ARBA" id="ARBA00004196"/>
    </source>
</evidence>
<name>A0A4S4NMS1_9BACT</name>
<dbReference type="AlphaFoldDB" id="A0A4S4NMS1"/>
<evidence type="ECO:0000256" key="2">
    <source>
        <dbReference type="ARBA" id="ARBA00022748"/>
    </source>
</evidence>
<dbReference type="InterPro" id="IPR036249">
    <property type="entry name" value="Thioredoxin-like_sf"/>
</dbReference>
<reference evidence="6 7" key="1">
    <citation type="submission" date="2019-04" db="EMBL/GenBank/DDBJ databases">
        <title>Lewinella litorea sp. nov., isolated from a marine sand.</title>
        <authorList>
            <person name="Yoon J.-H."/>
        </authorList>
    </citation>
    <scope>NUCLEOTIDE SEQUENCE [LARGE SCALE GENOMIC DNA]</scope>
    <source>
        <strain evidence="6 7">HSMS-39</strain>
    </source>
</reference>
<dbReference type="SUPFAM" id="SSF52833">
    <property type="entry name" value="Thioredoxin-like"/>
    <property type="match status" value="1"/>
</dbReference>
<comment type="caution">
    <text evidence="6">The sequence shown here is derived from an EMBL/GenBank/DDBJ whole genome shotgun (WGS) entry which is preliminary data.</text>
</comment>
<evidence type="ECO:0000313" key="6">
    <source>
        <dbReference type="EMBL" id="THH40247.1"/>
    </source>
</evidence>